<sequence length="360" mass="40771">MAILLIAVSFLTTLIAIKINNRQTDCLRSAFIKTSVIYGVIIAVITELLSFSRSLSFSYIVLWWTSLAVINSLILTVVIFYSKPSINSIKIKNQLGNYLRNQNNLNIISIAGFIVISSITLLTALLVPPYNYDSMTYHLPRVMHWIQNQTVAHFPTHNLRQISFAPGASYIVTHLQILSGGDRFANCVQWFAFFGSAIGTSLIVKHFGLIPLVSNLLRNVALNLPLAEFWKLVEKIHKDILKIDVNSPETSFNAGKSFDFNYLWWRITLPDDNYVGNAVHLILIFVAMLTFMLYLRKKRELSDVVLLAIANSTGFLLFCLLLKWQEWGNRLLLPFFILSSPVVGYFISRFLKSGKLGDSL</sequence>
<feature type="transmembrane region" description="Helical" evidence="1">
    <location>
        <begin position="61"/>
        <end position="81"/>
    </location>
</feature>
<keyword evidence="1" id="KW-0472">Membrane</keyword>
<feature type="transmembrane region" description="Helical" evidence="1">
    <location>
        <begin position="274"/>
        <end position="295"/>
    </location>
</feature>
<feature type="transmembrane region" description="Helical" evidence="1">
    <location>
        <begin position="304"/>
        <end position="325"/>
    </location>
</feature>
<feature type="transmembrane region" description="Helical" evidence="1">
    <location>
        <begin position="32"/>
        <end position="49"/>
    </location>
</feature>
<dbReference type="Proteomes" id="UP001576784">
    <property type="component" value="Unassembled WGS sequence"/>
</dbReference>
<feature type="transmembrane region" description="Helical" evidence="1">
    <location>
        <begin position="190"/>
        <end position="213"/>
    </location>
</feature>
<evidence type="ECO:0000313" key="3">
    <source>
        <dbReference type="Proteomes" id="UP001576784"/>
    </source>
</evidence>
<proteinExistence type="predicted"/>
<comment type="caution">
    <text evidence="2">The sequence shown here is derived from an EMBL/GenBank/DDBJ whole genome shotgun (WGS) entry which is preliminary data.</text>
</comment>
<feature type="transmembrane region" description="Helical" evidence="1">
    <location>
        <begin position="331"/>
        <end position="351"/>
    </location>
</feature>
<dbReference type="EMBL" id="JBHFNR010000075">
    <property type="protein sequence ID" value="MFB2893483.1"/>
    <property type="molecule type" value="Genomic_DNA"/>
</dbReference>
<accession>A0ABV4XP56</accession>
<gene>
    <name evidence="2" type="ORF">ACE1CI_11270</name>
</gene>
<protein>
    <submittedName>
        <fullName evidence="2">Uncharacterized protein</fullName>
    </submittedName>
</protein>
<reference evidence="2 3" key="1">
    <citation type="submission" date="2024-09" db="EMBL/GenBank/DDBJ databases">
        <title>Floridaenema gen nov. (Aerosakkonemataceae, Aerosakkonematales ord. nov., Cyanobacteria) from benthic tropical and subtropical fresh waters, with the description of four new species.</title>
        <authorList>
            <person name="Moretto J.A."/>
            <person name="Berthold D.E."/>
            <person name="Lefler F.W."/>
            <person name="Huang I.-S."/>
            <person name="Laughinghouse H. IV."/>
        </authorList>
    </citation>
    <scope>NUCLEOTIDE SEQUENCE [LARGE SCALE GENOMIC DNA]</scope>
    <source>
        <strain evidence="2 3">BLCC-F50</strain>
    </source>
</reference>
<evidence type="ECO:0000256" key="1">
    <source>
        <dbReference type="SAM" id="Phobius"/>
    </source>
</evidence>
<keyword evidence="3" id="KW-1185">Reference proteome</keyword>
<keyword evidence="1" id="KW-1133">Transmembrane helix</keyword>
<name>A0ABV4XP56_9CYAN</name>
<feature type="transmembrane region" description="Helical" evidence="1">
    <location>
        <begin position="107"/>
        <end position="127"/>
    </location>
</feature>
<keyword evidence="1" id="KW-0812">Transmembrane</keyword>
<organism evidence="2 3">
    <name type="scientific">Floridaenema flaviceps BLCC-F50</name>
    <dbReference type="NCBI Taxonomy" id="3153642"/>
    <lineage>
        <taxon>Bacteria</taxon>
        <taxon>Bacillati</taxon>
        <taxon>Cyanobacteriota</taxon>
        <taxon>Cyanophyceae</taxon>
        <taxon>Oscillatoriophycideae</taxon>
        <taxon>Aerosakkonematales</taxon>
        <taxon>Aerosakkonemataceae</taxon>
        <taxon>Floridanema</taxon>
        <taxon>Floridanema flaviceps</taxon>
    </lineage>
</organism>
<evidence type="ECO:0000313" key="2">
    <source>
        <dbReference type="EMBL" id="MFB2893483.1"/>
    </source>
</evidence>
<dbReference type="RefSeq" id="WP_413263141.1">
    <property type="nucleotide sequence ID" value="NZ_JBHFNR010000075.1"/>
</dbReference>